<protein>
    <submittedName>
        <fullName evidence="1">(Mediterranean fruit fly) hypothetical protein</fullName>
    </submittedName>
</protein>
<organism evidence="1 2">
    <name type="scientific">Ceratitis capitata</name>
    <name type="common">Mediterranean fruit fly</name>
    <name type="synonym">Tephritis capitata</name>
    <dbReference type="NCBI Taxonomy" id="7213"/>
    <lineage>
        <taxon>Eukaryota</taxon>
        <taxon>Metazoa</taxon>
        <taxon>Ecdysozoa</taxon>
        <taxon>Arthropoda</taxon>
        <taxon>Hexapoda</taxon>
        <taxon>Insecta</taxon>
        <taxon>Pterygota</taxon>
        <taxon>Neoptera</taxon>
        <taxon>Endopterygota</taxon>
        <taxon>Diptera</taxon>
        <taxon>Brachycera</taxon>
        <taxon>Muscomorpha</taxon>
        <taxon>Tephritoidea</taxon>
        <taxon>Tephritidae</taxon>
        <taxon>Ceratitis</taxon>
        <taxon>Ceratitis</taxon>
    </lineage>
</organism>
<reference evidence="1" key="1">
    <citation type="submission" date="2020-11" db="EMBL/GenBank/DDBJ databases">
        <authorList>
            <person name="Whitehead M."/>
        </authorList>
    </citation>
    <scope>NUCLEOTIDE SEQUENCE</scope>
    <source>
        <strain evidence="1">EGII</strain>
    </source>
</reference>
<evidence type="ECO:0000313" key="1">
    <source>
        <dbReference type="EMBL" id="CAD7001774.1"/>
    </source>
</evidence>
<dbReference type="Proteomes" id="UP000606786">
    <property type="component" value="Unassembled WGS sequence"/>
</dbReference>
<sequence length="110" mass="12452">SQSAMLKRPKDNRSRCEIIDLREQSSLEDSDNEMLSLKQMITSSCTTAFAVKEFNQFSNLGMPVPQHILYSCMLLHRPPSPNPVHFLPRGNRRHCRSTGGIHSFIPVLTA</sequence>
<accession>A0A811USV3</accession>
<proteinExistence type="predicted"/>
<dbReference type="EMBL" id="CAJHJT010000023">
    <property type="protein sequence ID" value="CAD7001774.1"/>
    <property type="molecule type" value="Genomic_DNA"/>
</dbReference>
<gene>
    <name evidence="1" type="ORF">CCAP1982_LOCUS10265</name>
</gene>
<keyword evidence="2" id="KW-1185">Reference proteome</keyword>
<comment type="caution">
    <text evidence="1">The sequence shown here is derived from an EMBL/GenBank/DDBJ whole genome shotgun (WGS) entry which is preliminary data.</text>
</comment>
<feature type="non-terminal residue" evidence="1">
    <location>
        <position position="1"/>
    </location>
</feature>
<evidence type="ECO:0000313" key="2">
    <source>
        <dbReference type="Proteomes" id="UP000606786"/>
    </source>
</evidence>
<dbReference type="AlphaFoldDB" id="A0A811USV3"/>
<name>A0A811USV3_CERCA</name>